<organism evidence="2">
    <name type="scientific">bioreactor metagenome</name>
    <dbReference type="NCBI Taxonomy" id="1076179"/>
    <lineage>
        <taxon>unclassified sequences</taxon>
        <taxon>metagenomes</taxon>
        <taxon>ecological metagenomes</taxon>
    </lineage>
</organism>
<evidence type="ECO:0000313" key="2">
    <source>
        <dbReference type="EMBL" id="MPN47955.1"/>
    </source>
</evidence>
<keyword evidence="1" id="KW-1133">Transmembrane helix</keyword>
<feature type="transmembrane region" description="Helical" evidence="1">
    <location>
        <begin position="62"/>
        <end position="85"/>
    </location>
</feature>
<evidence type="ECO:0000256" key="1">
    <source>
        <dbReference type="SAM" id="Phobius"/>
    </source>
</evidence>
<keyword evidence="1" id="KW-0472">Membrane</keyword>
<dbReference type="EMBL" id="VSSQ01109849">
    <property type="protein sequence ID" value="MPN47955.1"/>
    <property type="molecule type" value="Genomic_DNA"/>
</dbReference>
<accession>A0A645I9D2</accession>
<proteinExistence type="predicted"/>
<reference evidence="2" key="1">
    <citation type="submission" date="2019-08" db="EMBL/GenBank/DDBJ databases">
        <authorList>
            <person name="Kucharzyk K."/>
            <person name="Murdoch R.W."/>
            <person name="Higgins S."/>
            <person name="Loffler F."/>
        </authorList>
    </citation>
    <scope>NUCLEOTIDE SEQUENCE</scope>
</reference>
<sequence length="97" mass="10763">MLNERLVNPFGHKEVKSRNGLSAVLLVLICLEDDGCQCGVTLYALRSSYASVFSAKTPFKQIIHIILYASSSLGWIVVEVMNVYVAQLMCFSKTFGQ</sequence>
<gene>
    <name evidence="2" type="ORF">SDC9_195559</name>
</gene>
<protein>
    <submittedName>
        <fullName evidence="2">Uncharacterized protein</fullName>
    </submittedName>
</protein>
<dbReference type="AlphaFoldDB" id="A0A645I9D2"/>
<name>A0A645I9D2_9ZZZZ</name>
<keyword evidence="1" id="KW-0812">Transmembrane</keyword>
<comment type="caution">
    <text evidence="2">The sequence shown here is derived from an EMBL/GenBank/DDBJ whole genome shotgun (WGS) entry which is preliminary data.</text>
</comment>